<sequence length="1133" mass="126105">MILNSGIEPVPTKIKSLPKLLIPVKLLFFLLFTMLQVNANSFAQVISLKGRNIPVERIFLEIRKQAGLAVLCESDVLESIKPLTVNFNKTPVADVLAFCLKQTPFTYQLEKNSIVIKAITRPEQMTDREVMQQRITGMVTDEQGKPLQGVNVRTNNDRGTITAADGSFSLSVSPDVTSLTFSYIGYQTRTVTLTGQTTFAITLNKMPDNLNEVVIIGYGTKRKVDLVGAVDRIKAAQIEERPVGNVMQALQGLSPSLVIQQRNMNPNNNSMNINLRGISTISNNSPLLVIDGVISNDVSDMNNLNPNDIEEISILKDAGSAAIYGSRSANGVILISTKKGKEGMKPVVSFSALVGSQNPQILIKPLKGYQNALLRNDSYINSGADPIYSPEQIRKLATGDSEYYLKGILKNALQQNYDLSIQGGSANTSYMISLGYYDQQSNFKGPGYGLKRYNLRSNVTTTVGRLKLATILWYNRSEGNAYQGDEGFLIADASRLPVYNTYVLKDSSGKYYNNDVLTGGNPLAALEHGGYTKTTNDNFQGSLNGELKLFDGLKAKGLVGLDVRPENRLIRRFYWPVYSLSGGETPVNQNASKDYHIEDYNGNSTLLNVQAMLEYNKTIAGFHNISALAGFSNESYRQKRQEIRKRYVDPVLAIPIDGTIIDPDSYNTVGGTTERSIYSYFGRVGYAFADKYYAEGSFRYDGSSKFARNNRWGFFPSVSLGWRISNEHFLDFWKNNIGDLKIRGTYGRLGNQNVDDYQTFTTYDVYINQYGFNNVGVPGTGYTFGNPELKWETTSSYNLGADATFLKGSLKVGFDYFHKTTEGILLEPQTPMVLGGAVPKANLGEMKNQGWEITIDYSLHHNDFTHTFGLNIADSWNEVTKFEGNEQISKADEIERIIRVGLPLYSYYGYKTDGLFQNDDDVKSSALPVGVSPKPGDVKYKDRNGDGIINDNDRYVLGHAFPRLTFGFNYLVQWKGLELSMLWQGVGKRDMALRGETIEPFHGGYSFVMFEHQLDYWTPANPDARWPRLTAPGTASTINNYGKGSDFNVFNGAYARLKNIRLGYTLPKSLTTKYGINMLNFFVNGQNLLTFSKIDFVDPESTEFGNDMKASGANSARNYPRLIYIGGGVHVEF</sequence>
<keyword evidence="12" id="KW-0675">Receptor</keyword>
<evidence type="ECO:0000256" key="6">
    <source>
        <dbReference type="ARBA" id="ARBA00023136"/>
    </source>
</evidence>
<keyword evidence="3 8" id="KW-1134">Transmembrane beta strand</keyword>
<accession>A0ABS3Z0L6</accession>
<comment type="similarity">
    <text evidence="8 9">Belongs to the TonB-dependent receptor family.</text>
</comment>
<dbReference type="Proteomes" id="UP000677244">
    <property type="component" value="Unassembled WGS sequence"/>
</dbReference>
<feature type="domain" description="TonB-dependent receptor-like beta-barrel" evidence="10">
    <location>
        <begin position="505"/>
        <end position="1088"/>
    </location>
</feature>
<dbReference type="InterPro" id="IPR008969">
    <property type="entry name" value="CarboxyPept-like_regulatory"/>
</dbReference>
<dbReference type="NCBIfam" id="TIGR04057">
    <property type="entry name" value="SusC_RagA_signa"/>
    <property type="match status" value="1"/>
</dbReference>
<keyword evidence="4 8" id="KW-0812">Transmembrane</keyword>
<keyword evidence="7 8" id="KW-0998">Cell outer membrane</keyword>
<organism evidence="12 13">
    <name type="scientific">Niastella soli</name>
    <dbReference type="NCBI Taxonomy" id="2821487"/>
    <lineage>
        <taxon>Bacteria</taxon>
        <taxon>Pseudomonadati</taxon>
        <taxon>Bacteroidota</taxon>
        <taxon>Chitinophagia</taxon>
        <taxon>Chitinophagales</taxon>
        <taxon>Chitinophagaceae</taxon>
        <taxon>Niastella</taxon>
    </lineage>
</organism>
<evidence type="ECO:0000313" key="12">
    <source>
        <dbReference type="EMBL" id="MBO9203705.1"/>
    </source>
</evidence>
<dbReference type="InterPro" id="IPR012910">
    <property type="entry name" value="Plug_dom"/>
</dbReference>
<evidence type="ECO:0000256" key="8">
    <source>
        <dbReference type="PROSITE-ProRule" id="PRU01360"/>
    </source>
</evidence>
<dbReference type="Pfam" id="PF13715">
    <property type="entry name" value="CarbopepD_reg_2"/>
    <property type="match status" value="1"/>
</dbReference>
<dbReference type="Gene3D" id="2.170.130.10">
    <property type="entry name" value="TonB-dependent receptor, plug domain"/>
    <property type="match status" value="1"/>
</dbReference>
<evidence type="ECO:0000256" key="2">
    <source>
        <dbReference type="ARBA" id="ARBA00022448"/>
    </source>
</evidence>
<dbReference type="InterPro" id="IPR023997">
    <property type="entry name" value="TonB-dep_OMP_SusC/RagA_CS"/>
</dbReference>
<dbReference type="InterPro" id="IPR037066">
    <property type="entry name" value="Plug_dom_sf"/>
</dbReference>
<keyword evidence="2 8" id="KW-0813">Transport</keyword>
<evidence type="ECO:0000313" key="13">
    <source>
        <dbReference type="Proteomes" id="UP000677244"/>
    </source>
</evidence>
<dbReference type="InterPro" id="IPR023996">
    <property type="entry name" value="TonB-dep_OMP_SusC/RagA"/>
</dbReference>
<evidence type="ECO:0000256" key="1">
    <source>
        <dbReference type="ARBA" id="ARBA00004571"/>
    </source>
</evidence>
<keyword evidence="5 9" id="KW-0798">TonB box</keyword>
<dbReference type="NCBIfam" id="TIGR04056">
    <property type="entry name" value="OMP_RagA_SusC"/>
    <property type="match status" value="1"/>
</dbReference>
<protein>
    <submittedName>
        <fullName evidence="12">TonB-dependent receptor</fullName>
    </submittedName>
</protein>
<dbReference type="Gene3D" id="2.40.170.20">
    <property type="entry name" value="TonB-dependent receptor, beta-barrel domain"/>
    <property type="match status" value="1"/>
</dbReference>
<comment type="subcellular location">
    <subcellularLocation>
        <location evidence="1 8">Cell outer membrane</location>
        <topology evidence="1 8">Multi-pass membrane protein</topology>
    </subcellularLocation>
</comment>
<dbReference type="PROSITE" id="PS52016">
    <property type="entry name" value="TONB_DEPENDENT_REC_3"/>
    <property type="match status" value="1"/>
</dbReference>
<gene>
    <name evidence="12" type="ORF">J7I42_25705</name>
</gene>
<evidence type="ECO:0000256" key="3">
    <source>
        <dbReference type="ARBA" id="ARBA00022452"/>
    </source>
</evidence>
<evidence type="ECO:0000256" key="9">
    <source>
        <dbReference type="RuleBase" id="RU003357"/>
    </source>
</evidence>
<feature type="domain" description="TonB-dependent receptor plug" evidence="11">
    <location>
        <begin position="223"/>
        <end position="332"/>
    </location>
</feature>
<dbReference type="SUPFAM" id="SSF49464">
    <property type="entry name" value="Carboxypeptidase regulatory domain-like"/>
    <property type="match status" value="1"/>
</dbReference>
<dbReference type="InterPro" id="IPR036942">
    <property type="entry name" value="Beta-barrel_TonB_sf"/>
</dbReference>
<evidence type="ECO:0000259" key="10">
    <source>
        <dbReference type="Pfam" id="PF00593"/>
    </source>
</evidence>
<evidence type="ECO:0000256" key="5">
    <source>
        <dbReference type="ARBA" id="ARBA00023077"/>
    </source>
</evidence>
<dbReference type="EMBL" id="JAGHKO010000010">
    <property type="protein sequence ID" value="MBO9203705.1"/>
    <property type="molecule type" value="Genomic_DNA"/>
</dbReference>
<dbReference type="Pfam" id="PF07715">
    <property type="entry name" value="Plug"/>
    <property type="match status" value="1"/>
</dbReference>
<name>A0ABS3Z0L6_9BACT</name>
<dbReference type="Gene3D" id="2.60.40.1120">
    <property type="entry name" value="Carboxypeptidase-like, regulatory domain"/>
    <property type="match status" value="1"/>
</dbReference>
<evidence type="ECO:0000259" key="11">
    <source>
        <dbReference type="Pfam" id="PF07715"/>
    </source>
</evidence>
<reference evidence="12 13" key="1">
    <citation type="submission" date="2021-03" db="EMBL/GenBank/DDBJ databases">
        <title>Assistant Professor.</title>
        <authorList>
            <person name="Huq M.A."/>
        </authorList>
    </citation>
    <scope>NUCLEOTIDE SEQUENCE [LARGE SCALE GENOMIC DNA]</scope>
    <source>
        <strain evidence="12 13">MAH-29</strain>
    </source>
</reference>
<dbReference type="RefSeq" id="WP_209141753.1">
    <property type="nucleotide sequence ID" value="NZ_JAGHKO010000010.1"/>
</dbReference>
<keyword evidence="13" id="KW-1185">Reference proteome</keyword>
<comment type="caution">
    <text evidence="12">The sequence shown here is derived from an EMBL/GenBank/DDBJ whole genome shotgun (WGS) entry which is preliminary data.</text>
</comment>
<evidence type="ECO:0000256" key="7">
    <source>
        <dbReference type="ARBA" id="ARBA00023237"/>
    </source>
</evidence>
<dbReference type="SUPFAM" id="SSF56935">
    <property type="entry name" value="Porins"/>
    <property type="match status" value="1"/>
</dbReference>
<dbReference type="InterPro" id="IPR039426">
    <property type="entry name" value="TonB-dep_rcpt-like"/>
</dbReference>
<dbReference type="InterPro" id="IPR000531">
    <property type="entry name" value="Beta-barrel_TonB"/>
</dbReference>
<dbReference type="Pfam" id="PF00593">
    <property type="entry name" value="TonB_dep_Rec_b-barrel"/>
    <property type="match status" value="1"/>
</dbReference>
<proteinExistence type="inferred from homology"/>
<evidence type="ECO:0000256" key="4">
    <source>
        <dbReference type="ARBA" id="ARBA00022692"/>
    </source>
</evidence>
<keyword evidence="6 8" id="KW-0472">Membrane</keyword>